<dbReference type="OrthoDB" id="268594at2759"/>
<keyword evidence="8" id="KW-1185">Reference proteome</keyword>
<gene>
    <name evidence="7" type="ORF">CYBJADRAFT_147103</name>
</gene>
<feature type="compositionally biased region" description="Polar residues" evidence="6">
    <location>
        <begin position="89"/>
        <end position="103"/>
    </location>
</feature>
<dbReference type="PROSITE" id="PS51808">
    <property type="entry name" value="CHCH"/>
    <property type="match status" value="1"/>
</dbReference>
<dbReference type="PANTHER" id="PTHR21107">
    <property type="entry name" value="CYTOCHROME C OXIDASE ASSEMBLY PROTEIN COX19"/>
    <property type="match status" value="1"/>
</dbReference>
<dbReference type="AlphaFoldDB" id="A0A1E4S6S1"/>
<dbReference type="InterPro" id="IPR051383">
    <property type="entry name" value="COX19"/>
</dbReference>
<evidence type="ECO:0000256" key="1">
    <source>
        <dbReference type="ARBA" id="ARBA00004496"/>
    </source>
</evidence>
<organism evidence="7 8">
    <name type="scientific">Cyberlindnera jadinii (strain ATCC 18201 / CBS 1600 / BCRC 20928 / JCM 3617 / NBRC 0987 / NRRL Y-1542)</name>
    <name type="common">Torula yeast</name>
    <name type="synonym">Candida utilis</name>
    <dbReference type="NCBI Taxonomy" id="983966"/>
    <lineage>
        <taxon>Eukaryota</taxon>
        <taxon>Fungi</taxon>
        <taxon>Dikarya</taxon>
        <taxon>Ascomycota</taxon>
        <taxon>Saccharomycotina</taxon>
        <taxon>Saccharomycetes</taxon>
        <taxon>Phaffomycetales</taxon>
        <taxon>Phaffomycetaceae</taxon>
        <taxon>Cyberlindnera</taxon>
    </lineage>
</organism>
<comment type="function">
    <text evidence="4">Required for the assembly of mitochondrial cytochrome c oxidase.</text>
</comment>
<sequence>MSGAPGNSFASFNPTPPERGSFPLDHDHECSSIMTEYLECMKLVRGNNALNCRLLAKKYLGCRMDNQLMEKDEWKNLGLPNDDQPREAATSTETQPASSTDRS</sequence>
<comment type="subcellular location">
    <subcellularLocation>
        <location evidence="1">Cytoplasm</location>
    </subcellularLocation>
</comment>
<keyword evidence="2" id="KW-0963">Cytoplasm</keyword>
<feature type="region of interest" description="Disordered" evidence="6">
    <location>
        <begin position="73"/>
        <end position="103"/>
    </location>
</feature>
<dbReference type="GO" id="GO:0033617">
    <property type="term" value="P:mitochondrial respiratory chain complex IV assembly"/>
    <property type="evidence" value="ECO:0007669"/>
    <property type="project" value="TreeGrafter"/>
</dbReference>
<dbReference type="RefSeq" id="XP_020072238.1">
    <property type="nucleotide sequence ID" value="XM_020213272.1"/>
</dbReference>
<dbReference type="GO" id="GO:0005758">
    <property type="term" value="C:mitochondrial intermembrane space"/>
    <property type="evidence" value="ECO:0007669"/>
    <property type="project" value="TreeGrafter"/>
</dbReference>
<dbReference type="PANTHER" id="PTHR21107:SF2">
    <property type="entry name" value="CYTOCHROME C OXIDASE ASSEMBLY PROTEIN COX19"/>
    <property type="match status" value="1"/>
</dbReference>
<keyword evidence="3" id="KW-1015">Disulfide bond</keyword>
<dbReference type="STRING" id="983966.A0A1E4S6S1"/>
<evidence type="ECO:0000256" key="4">
    <source>
        <dbReference type="ARBA" id="ARBA00037279"/>
    </source>
</evidence>
<dbReference type="GeneID" id="30987668"/>
<dbReference type="EMBL" id="KV453926">
    <property type="protein sequence ID" value="ODV75199.1"/>
    <property type="molecule type" value="Genomic_DNA"/>
</dbReference>
<dbReference type="OMA" id="GTNDEAC"/>
<evidence type="ECO:0000256" key="5">
    <source>
        <dbReference type="ARBA" id="ARBA00038223"/>
    </source>
</evidence>
<evidence type="ECO:0000313" key="8">
    <source>
        <dbReference type="Proteomes" id="UP000094389"/>
    </source>
</evidence>
<accession>A0A1E4S6S1</accession>
<evidence type="ECO:0000256" key="3">
    <source>
        <dbReference type="ARBA" id="ARBA00023157"/>
    </source>
</evidence>
<evidence type="ECO:0000256" key="6">
    <source>
        <dbReference type="SAM" id="MobiDB-lite"/>
    </source>
</evidence>
<evidence type="ECO:0000313" key="7">
    <source>
        <dbReference type="EMBL" id="ODV75199.1"/>
    </source>
</evidence>
<dbReference type="Proteomes" id="UP000094389">
    <property type="component" value="Unassembled WGS sequence"/>
</dbReference>
<evidence type="ECO:0008006" key="9">
    <source>
        <dbReference type="Google" id="ProtNLM"/>
    </source>
</evidence>
<comment type="similarity">
    <text evidence="5">Belongs to the COX19 family.</text>
</comment>
<feature type="region of interest" description="Disordered" evidence="6">
    <location>
        <begin position="1"/>
        <end position="26"/>
    </location>
</feature>
<protein>
    <recommendedName>
        <fullName evidence="9">Cytochrome c oxidase assembly protein COX19</fullName>
    </recommendedName>
</protein>
<proteinExistence type="inferred from homology"/>
<evidence type="ECO:0000256" key="2">
    <source>
        <dbReference type="ARBA" id="ARBA00022490"/>
    </source>
</evidence>
<name>A0A1E4S6S1_CYBJN</name>
<reference evidence="7 8" key="1">
    <citation type="journal article" date="2016" name="Proc. Natl. Acad. Sci. U.S.A.">
        <title>Comparative genomics of biotechnologically important yeasts.</title>
        <authorList>
            <person name="Riley R."/>
            <person name="Haridas S."/>
            <person name="Wolfe K.H."/>
            <person name="Lopes M.R."/>
            <person name="Hittinger C.T."/>
            <person name="Goeker M."/>
            <person name="Salamov A.A."/>
            <person name="Wisecaver J.H."/>
            <person name="Long T.M."/>
            <person name="Calvey C.H."/>
            <person name="Aerts A.L."/>
            <person name="Barry K.W."/>
            <person name="Choi C."/>
            <person name="Clum A."/>
            <person name="Coughlan A.Y."/>
            <person name="Deshpande S."/>
            <person name="Douglass A.P."/>
            <person name="Hanson S.J."/>
            <person name="Klenk H.-P."/>
            <person name="LaButti K.M."/>
            <person name="Lapidus A."/>
            <person name="Lindquist E.A."/>
            <person name="Lipzen A.M."/>
            <person name="Meier-Kolthoff J.P."/>
            <person name="Ohm R.A."/>
            <person name="Otillar R.P."/>
            <person name="Pangilinan J.L."/>
            <person name="Peng Y."/>
            <person name="Rokas A."/>
            <person name="Rosa C.A."/>
            <person name="Scheuner C."/>
            <person name="Sibirny A.A."/>
            <person name="Slot J.C."/>
            <person name="Stielow J.B."/>
            <person name="Sun H."/>
            <person name="Kurtzman C.P."/>
            <person name="Blackwell M."/>
            <person name="Grigoriev I.V."/>
            <person name="Jeffries T.W."/>
        </authorList>
    </citation>
    <scope>NUCLEOTIDE SEQUENCE [LARGE SCALE GENOMIC DNA]</scope>
    <source>
        <strain evidence="8">ATCC 18201 / CBS 1600 / BCRC 20928 / JCM 3617 / NBRC 0987 / NRRL Y-1542</strain>
    </source>
</reference>